<keyword evidence="2" id="KW-1185">Reference proteome</keyword>
<protein>
    <submittedName>
        <fullName evidence="1">Uncharacterized protein</fullName>
    </submittedName>
</protein>
<dbReference type="OrthoDB" id="288942at2759"/>
<dbReference type="AlphaFoldDB" id="A0A1S7UM53"/>
<gene>
    <name evidence="1" type="ORF">SAMD00023353_0201070</name>
</gene>
<proteinExistence type="predicted"/>
<sequence length="403" mass="46957">MAADAQVPEPRGWFNLRQRLETKDVDPQLSSPLYARIPPEIRDLIFELAVTEFASPKARTIKSDAFVQESHDLMPIPESAGPSTVEESISERFRNQIQGIVRPRHHMRPYTREHSREPRDGFDWLRFDNTEPMKVGTTLLLTCRRAYLEAHSLPLLRTEQRFYCHRGPYSGNSEGSRVDIGKFITNRLSNPAPVPGLYQKDLVRSVRLFTQQFWLEDTFLQFVNTSVWFANLEHLRITLRRSDWWDWERNAVPRVNPFRGNCYHGHTVGLMHQDMEAETGNVEFREGAWGKAFSHMLKLKTLTIDFETSEDKRDDMETIVTWALRWRFPLANGRHLSTGGQTASKMSWRGLPHHWSDKCVSCDKFVRNSPPGQDCPKCKETRQLFSQRYGPQLLVWTCLWTPV</sequence>
<dbReference type="Proteomes" id="UP000054516">
    <property type="component" value="Unassembled WGS sequence"/>
</dbReference>
<organism evidence="1">
    <name type="scientific">Rosellinia necatrix</name>
    <name type="common">White root-rot fungus</name>
    <dbReference type="NCBI Taxonomy" id="77044"/>
    <lineage>
        <taxon>Eukaryota</taxon>
        <taxon>Fungi</taxon>
        <taxon>Dikarya</taxon>
        <taxon>Ascomycota</taxon>
        <taxon>Pezizomycotina</taxon>
        <taxon>Sordariomycetes</taxon>
        <taxon>Xylariomycetidae</taxon>
        <taxon>Xylariales</taxon>
        <taxon>Xylariaceae</taxon>
        <taxon>Rosellinia</taxon>
    </lineage>
</organism>
<dbReference type="EMBL" id="DF977447">
    <property type="protein sequence ID" value="GAP83522.1"/>
    <property type="molecule type" value="Genomic_DNA"/>
</dbReference>
<dbReference type="STRING" id="77044.A0A1S7UM53"/>
<evidence type="ECO:0000313" key="1">
    <source>
        <dbReference type="EMBL" id="GAP83522.1"/>
    </source>
</evidence>
<reference evidence="1" key="1">
    <citation type="submission" date="2016-03" db="EMBL/GenBank/DDBJ databases">
        <title>Draft genome sequence of Rosellinia necatrix.</title>
        <authorList>
            <person name="Kanematsu S."/>
        </authorList>
    </citation>
    <scope>NUCLEOTIDE SEQUENCE [LARGE SCALE GENOMIC DNA]</scope>
    <source>
        <strain evidence="1">W97</strain>
    </source>
</reference>
<evidence type="ECO:0000313" key="2">
    <source>
        <dbReference type="Proteomes" id="UP000054516"/>
    </source>
</evidence>
<name>A0A1S7UM53_ROSNE</name>
<dbReference type="OMA" id="REAWTEM"/>
<accession>A0A1S7UM53</accession>